<dbReference type="Gene3D" id="2.60.40.1180">
    <property type="entry name" value="Golgi alpha-mannosidase II"/>
    <property type="match status" value="1"/>
</dbReference>
<dbReference type="InterPro" id="IPR013780">
    <property type="entry name" value="Glyco_hydro_b"/>
</dbReference>
<feature type="domain" description="Glycosyl hydrolase family 30 beta sandwich" evidence="1">
    <location>
        <begin position="47"/>
        <end position="109"/>
    </location>
</feature>
<sequence length="113" mass="12296">MALGASNLSTWGWPQNSLLTIDEKSGTITRNPEYYVMRHYSSAVRPGAVVLGVDGRFSSQGSAYRNPDGSLAVVVQNALERPEPFTFTNPANAAENFSALLEPRSLHTFVVSH</sequence>
<dbReference type="Pfam" id="PF17189">
    <property type="entry name" value="Glyco_hydro_30C"/>
    <property type="match status" value="1"/>
</dbReference>
<name>A0A060C4F0_9MICO</name>
<proteinExistence type="predicted"/>
<dbReference type="InterPro" id="IPR033452">
    <property type="entry name" value="GH30_C"/>
</dbReference>
<dbReference type="EMBL" id="KF124228">
    <property type="protein sequence ID" value="AIA91543.1"/>
    <property type="molecule type" value="Genomic_DNA"/>
</dbReference>
<evidence type="ECO:0000313" key="2">
    <source>
        <dbReference type="EMBL" id="AIA91543.1"/>
    </source>
</evidence>
<protein>
    <submittedName>
        <fullName evidence="2">CAZy families GH30 protein</fullName>
    </submittedName>
</protein>
<evidence type="ECO:0000259" key="1">
    <source>
        <dbReference type="Pfam" id="PF17189"/>
    </source>
</evidence>
<reference evidence="2" key="1">
    <citation type="journal article" date="2013" name="Environ. Microbiol.">
        <title>Seasonally variable intestinal metagenomes of the red palm weevil (Rhynchophorus ferrugineus).</title>
        <authorList>
            <person name="Jia S."/>
            <person name="Zhang X."/>
            <person name="Zhang G."/>
            <person name="Yin A."/>
            <person name="Zhang S."/>
            <person name="Li F."/>
            <person name="Wang L."/>
            <person name="Zhao D."/>
            <person name="Yun Q."/>
            <person name="Tala"/>
            <person name="Wang J."/>
            <person name="Sun G."/>
            <person name="Baabdullah M."/>
            <person name="Yu X."/>
            <person name="Hu S."/>
            <person name="Al-Mssallem I.S."/>
            <person name="Yu J."/>
        </authorList>
    </citation>
    <scope>NUCLEOTIDE SEQUENCE</scope>
</reference>
<dbReference type="AlphaFoldDB" id="A0A060C4F0"/>
<organism evidence="2">
    <name type="scientific">uncultured Sanguibacter sp</name>
    <dbReference type="NCBI Taxonomy" id="435288"/>
    <lineage>
        <taxon>Bacteria</taxon>
        <taxon>Bacillati</taxon>
        <taxon>Actinomycetota</taxon>
        <taxon>Actinomycetes</taxon>
        <taxon>Micrococcales</taxon>
        <taxon>Sanguibacteraceae</taxon>
        <taxon>Sanguibacter</taxon>
        <taxon>environmental samples</taxon>
    </lineage>
</organism>
<accession>A0A060C4F0</accession>
<dbReference type="Gene3D" id="3.20.20.80">
    <property type="entry name" value="Glycosidases"/>
    <property type="match status" value="1"/>
</dbReference>